<sequence>MHRLAMPLLALLLTACSSVPVETDYNPDANFNGYQRYHWQMETSGSDSSISPFHGQRVKTTLQNLLNQQRYREANQAENPDFLIRYYLTETVEGHGHSNTRGSVGLGSGGGGFGMGVSVGFPLGGSKPERNFKLIIDVIDARANQLSWRGTGLIDADQDSEALAEEIVKAVETVWALYPPK</sequence>
<dbReference type="InterPro" id="IPR025411">
    <property type="entry name" value="DUF4136"/>
</dbReference>
<evidence type="ECO:0000259" key="2">
    <source>
        <dbReference type="Pfam" id="PF13590"/>
    </source>
</evidence>
<proteinExistence type="predicted"/>
<comment type="caution">
    <text evidence="3">The sequence shown here is derived from an EMBL/GenBank/DDBJ whole genome shotgun (WGS) entry which is preliminary data.</text>
</comment>
<dbReference type="PROSITE" id="PS51257">
    <property type="entry name" value="PROKAR_LIPOPROTEIN"/>
    <property type="match status" value="1"/>
</dbReference>
<dbReference type="AlphaFoldDB" id="A0A7W4W5D4"/>
<dbReference type="RefSeq" id="WP_183410539.1">
    <property type="nucleotide sequence ID" value="NZ_JACHWY010000002.1"/>
</dbReference>
<dbReference type="Gene3D" id="3.30.160.670">
    <property type="match status" value="1"/>
</dbReference>
<dbReference type="Pfam" id="PF13590">
    <property type="entry name" value="DUF4136"/>
    <property type="match status" value="1"/>
</dbReference>
<dbReference type="EMBL" id="JACHWY010000002">
    <property type="protein sequence ID" value="MBB3047781.1"/>
    <property type="molecule type" value="Genomic_DNA"/>
</dbReference>
<organism evidence="3 4">
    <name type="scientific">Litorivivens lipolytica</name>
    <dbReference type="NCBI Taxonomy" id="1524264"/>
    <lineage>
        <taxon>Bacteria</taxon>
        <taxon>Pseudomonadati</taxon>
        <taxon>Pseudomonadota</taxon>
        <taxon>Gammaproteobacteria</taxon>
        <taxon>Litorivivens</taxon>
    </lineage>
</organism>
<keyword evidence="4" id="KW-1185">Reference proteome</keyword>
<accession>A0A7W4W5D4</accession>
<keyword evidence="1" id="KW-0732">Signal</keyword>
<dbReference type="Proteomes" id="UP000537130">
    <property type="component" value="Unassembled WGS sequence"/>
</dbReference>
<evidence type="ECO:0000256" key="1">
    <source>
        <dbReference type="SAM" id="SignalP"/>
    </source>
</evidence>
<reference evidence="3 4" key="1">
    <citation type="submission" date="2020-08" db="EMBL/GenBank/DDBJ databases">
        <title>Genomic Encyclopedia of Type Strains, Phase III (KMG-III): the genomes of soil and plant-associated and newly described type strains.</title>
        <authorList>
            <person name="Whitman W."/>
        </authorList>
    </citation>
    <scope>NUCLEOTIDE SEQUENCE [LARGE SCALE GENOMIC DNA]</scope>
    <source>
        <strain evidence="3 4">CECT 8654</strain>
    </source>
</reference>
<name>A0A7W4W5D4_9GAMM</name>
<feature type="domain" description="DUF4136" evidence="2">
    <location>
        <begin position="21"/>
        <end position="180"/>
    </location>
</feature>
<gene>
    <name evidence="3" type="ORF">FHR99_002047</name>
</gene>
<protein>
    <recommendedName>
        <fullName evidence="2">DUF4136 domain-containing protein</fullName>
    </recommendedName>
</protein>
<feature type="chain" id="PRO_5030824806" description="DUF4136 domain-containing protein" evidence="1">
    <location>
        <begin position="24"/>
        <end position="181"/>
    </location>
</feature>
<evidence type="ECO:0000313" key="4">
    <source>
        <dbReference type="Proteomes" id="UP000537130"/>
    </source>
</evidence>
<evidence type="ECO:0000313" key="3">
    <source>
        <dbReference type="EMBL" id="MBB3047781.1"/>
    </source>
</evidence>
<feature type="signal peptide" evidence="1">
    <location>
        <begin position="1"/>
        <end position="23"/>
    </location>
</feature>